<evidence type="ECO:0000259" key="1">
    <source>
        <dbReference type="Pfam" id="PF00149"/>
    </source>
</evidence>
<dbReference type="PANTHER" id="PTHR35769">
    <property type="entry name" value="CALCINEURIN-LIKE METALLO-PHOSPHOESTERASE SUPERFAMILY PROTEIN"/>
    <property type="match status" value="1"/>
</dbReference>
<name>A0A9Q0JUG7_9MAGN</name>
<dbReference type="Gene3D" id="3.60.21.10">
    <property type="match status" value="1"/>
</dbReference>
<dbReference type="OrthoDB" id="3664at2759"/>
<reference evidence="2" key="1">
    <citation type="journal article" date="2023" name="Plant J.">
        <title>The genome of the king protea, Protea cynaroides.</title>
        <authorList>
            <person name="Chang J."/>
            <person name="Duong T.A."/>
            <person name="Schoeman C."/>
            <person name="Ma X."/>
            <person name="Roodt D."/>
            <person name="Barker N."/>
            <person name="Li Z."/>
            <person name="Van de Peer Y."/>
            <person name="Mizrachi E."/>
        </authorList>
    </citation>
    <scope>NUCLEOTIDE SEQUENCE</scope>
    <source>
        <tissue evidence="2">Young leaves</tissue>
    </source>
</reference>
<dbReference type="InterPro" id="IPR027629">
    <property type="entry name" value="DevT-like"/>
</dbReference>
<organism evidence="2 3">
    <name type="scientific">Protea cynaroides</name>
    <dbReference type="NCBI Taxonomy" id="273540"/>
    <lineage>
        <taxon>Eukaryota</taxon>
        <taxon>Viridiplantae</taxon>
        <taxon>Streptophyta</taxon>
        <taxon>Embryophyta</taxon>
        <taxon>Tracheophyta</taxon>
        <taxon>Spermatophyta</taxon>
        <taxon>Magnoliopsida</taxon>
        <taxon>Proteales</taxon>
        <taxon>Proteaceae</taxon>
        <taxon>Protea</taxon>
    </lineage>
</organism>
<dbReference type="SUPFAM" id="SSF56300">
    <property type="entry name" value="Metallo-dependent phosphatases"/>
    <property type="match status" value="1"/>
</dbReference>
<comment type="caution">
    <text evidence="2">The sequence shown here is derived from an EMBL/GenBank/DDBJ whole genome shotgun (WGS) entry which is preliminary data.</text>
</comment>
<dbReference type="CDD" id="cd07397">
    <property type="entry name" value="MPP_NostocDevT-like"/>
    <property type="match status" value="1"/>
</dbReference>
<dbReference type="Pfam" id="PF00149">
    <property type="entry name" value="Metallophos"/>
    <property type="match status" value="1"/>
</dbReference>
<dbReference type="GO" id="GO:0016787">
    <property type="term" value="F:hydrolase activity"/>
    <property type="evidence" value="ECO:0007669"/>
    <property type="project" value="InterPro"/>
</dbReference>
<accession>A0A9Q0JUG7</accession>
<proteinExistence type="predicted"/>
<gene>
    <name evidence="2" type="ORF">NE237_027520</name>
</gene>
<dbReference type="AlphaFoldDB" id="A0A9Q0JUG7"/>
<evidence type="ECO:0000313" key="2">
    <source>
        <dbReference type="EMBL" id="KAJ4950688.1"/>
    </source>
</evidence>
<dbReference type="NCBIfam" id="TIGR04168">
    <property type="entry name" value="TIGR04168 family protein"/>
    <property type="match status" value="1"/>
</dbReference>
<dbReference type="Proteomes" id="UP001141806">
    <property type="component" value="Unassembled WGS sequence"/>
</dbReference>
<evidence type="ECO:0000313" key="3">
    <source>
        <dbReference type="Proteomes" id="UP001141806"/>
    </source>
</evidence>
<dbReference type="InterPro" id="IPR029052">
    <property type="entry name" value="Metallo-depent_PP-like"/>
</dbReference>
<feature type="domain" description="Calcineurin-like phosphoesterase" evidence="1">
    <location>
        <begin position="83"/>
        <end position="293"/>
    </location>
</feature>
<dbReference type="EMBL" id="JAMYWD010000012">
    <property type="protein sequence ID" value="KAJ4950688.1"/>
    <property type="molecule type" value="Genomic_DNA"/>
</dbReference>
<sequence>MILIRRLQSEASNRWVSTGDGTRGQTQTPEGYGAMFRTWLRMNVPPSCYLFASSPSCSSSSASSSISSSPSKQFNHHVMATSIRIAIVGDVHDDWHLQEDEKALQFLKPDLVLFTGDFGNENVELVRSVADLKMAKAVILGNHDAWNTKQFSQKRKDPVQLQMECLSEEHVGYHRLDFPMLKLSVLGGRPFSGGGDRLFRKRLLSARYGVNDMDGSSKKIYRSASGTPEDHSIIILAHNGPTGLGSKMDDICGRDWVFVGGDHGDPDLAQAISELKETTQFSIPLVVFGHMHKELAYDGLRKMIVVGADNTIYLNGAIVPRVKRLIGEQGNSSNSMTDEIALRAPESEGTLRAFTVADILDGKLEKIAETWVSVIGDKMAVEEEHVLFKSGT</sequence>
<protein>
    <recommendedName>
        <fullName evidence="1">Calcineurin-like phosphoesterase domain-containing protein</fullName>
    </recommendedName>
</protein>
<dbReference type="PANTHER" id="PTHR35769:SF2">
    <property type="entry name" value="CALCINEURIN-LIKE METALLO-PHOSPHOESTERASE SUPERFAMILY PROTEIN"/>
    <property type="match status" value="1"/>
</dbReference>
<keyword evidence="3" id="KW-1185">Reference proteome</keyword>
<dbReference type="InterPro" id="IPR004843">
    <property type="entry name" value="Calcineurin-like_PHP"/>
</dbReference>